<feature type="region of interest" description="Disordered" evidence="1">
    <location>
        <begin position="166"/>
        <end position="208"/>
    </location>
</feature>
<dbReference type="GeneID" id="64601221"/>
<feature type="region of interest" description="Disordered" evidence="1">
    <location>
        <begin position="16"/>
        <end position="51"/>
    </location>
</feature>
<dbReference type="Proteomes" id="UP000719766">
    <property type="component" value="Unassembled WGS sequence"/>
</dbReference>
<dbReference type="OrthoDB" id="2693550at2759"/>
<evidence type="ECO:0000313" key="2">
    <source>
        <dbReference type="EMBL" id="KAG1787602.1"/>
    </source>
</evidence>
<comment type="caution">
    <text evidence="2">The sequence shown here is derived from an EMBL/GenBank/DDBJ whole genome shotgun (WGS) entry which is preliminary data.</text>
</comment>
<name>A0A9P7AE72_9AGAM</name>
<feature type="compositionally biased region" description="Basic and acidic residues" evidence="1">
    <location>
        <begin position="41"/>
        <end position="51"/>
    </location>
</feature>
<gene>
    <name evidence="2" type="ORF">HD556DRAFT_1448612</name>
</gene>
<organism evidence="2 3">
    <name type="scientific">Suillus plorans</name>
    <dbReference type="NCBI Taxonomy" id="116603"/>
    <lineage>
        <taxon>Eukaryota</taxon>
        <taxon>Fungi</taxon>
        <taxon>Dikarya</taxon>
        <taxon>Basidiomycota</taxon>
        <taxon>Agaricomycotina</taxon>
        <taxon>Agaricomycetes</taxon>
        <taxon>Agaricomycetidae</taxon>
        <taxon>Boletales</taxon>
        <taxon>Suillineae</taxon>
        <taxon>Suillaceae</taxon>
        <taxon>Suillus</taxon>
    </lineage>
</organism>
<feature type="compositionally biased region" description="Polar residues" evidence="1">
    <location>
        <begin position="29"/>
        <end position="38"/>
    </location>
</feature>
<protein>
    <submittedName>
        <fullName evidence="2">Uncharacterized protein</fullName>
    </submittedName>
</protein>
<proteinExistence type="predicted"/>
<keyword evidence="3" id="KW-1185">Reference proteome</keyword>
<sequence>MSSVIFNPFMLTVSPSPSPKPEECPLKGGNTSVDNTTFHDVAPKEPEESKSDRIECTWATMLNTMHVCVETVPPSKPELLEEQESWLRNWNITMANMTAVFELAHAASLHVSLNNVDTKEKVEASAVTACTENGKVKETAPTKEAMEKAIENASLSNQVGDAKAASRHERHAHSVIAEKKKGRTPSAPKHKVPSSTQTTAPDTGESEVEVVGEIPVNEPMAAPAKEIFMQWPKHLLTSDAAPAAKLSHLDANPELEEAHTETVWLCAENAELHAHNNRYRVALADICQHSCTQESELLHMSNQLYTFVCDWGTWKKELGEILDE</sequence>
<accession>A0A9P7AE72</accession>
<evidence type="ECO:0000256" key="1">
    <source>
        <dbReference type="SAM" id="MobiDB-lite"/>
    </source>
</evidence>
<dbReference type="RefSeq" id="XP_041154933.1">
    <property type="nucleotide sequence ID" value="XM_041307457.1"/>
</dbReference>
<evidence type="ECO:0000313" key="3">
    <source>
        <dbReference type="Proteomes" id="UP000719766"/>
    </source>
</evidence>
<dbReference type="AlphaFoldDB" id="A0A9P7AE72"/>
<dbReference type="EMBL" id="JABBWE010000077">
    <property type="protein sequence ID" value="KAG1787602.1"/>
    <property type="molecule type" value="Genomic_DNA"/>
</dbReference>
<feature type="compositionally biased region" description="Basic residues" evidence="1">
    <location>
        <begin position="180"/>
        <end position="192"/>
    </location>
</feature>
<reference evidence="2" key="1">
    <citation type="journal article" date="2020" name="New Phytol.">
        <title>Comparative genomics reveals dynamic genome evolution in host specialist ectomycorrhizal fungi.</title>
        <authorList>
            <person name="Lofgren L.A."/>
            <person name="Nguyen N.H."/>
            <person name="Vilgalys R."/>
            <person name="Ruytinx J."/>
            <person name="Liao H.L."/>
            <person name="Branco S."/>
            <person name="Kuo A."/>
            <person name="LaButti K."/>
            <person name="Lipzen A."/>
            <person name="Andreopoulos W."/>
            <person name="Pangilinan J."/>
            <person name="Riley R."/>
            <person name="Hundley H."/>
            <person name="Na H."/>
            <person name="Barry K."/>
            <person name="Grigoriev I.V."/>
            <person name="Stajich J.E."/>
            <person name="Kennedy P.G."/>
        </authorList>
    </citation>
    <scope>NUCLEOTIDE SEQUENCE</scope>
    <source>
        <strain evidence="2">S12</strain>
    </source>
</reference>